<evidence type="ECO:0000313" key="9">
    <source>
        <dbReference type="EMBL" id="CRG95135.1"/>
    </source>
</evidence>
<dbReference type="GO" id="GO:0003677">
    <property type="term" value="F:DNA binding"/>
    <property type="evidence" value="ECO:0007669"/>
    <property type="project" value="UniProtKB-KW"/>
</dbReference>
<dbReference type="OrthoDB" id="333074at2759"/>
<name>A0A1J1GRH3_PLAGA</name>
<comment type="caution">
    <text evidence="9">The sequence shown here is derived from an EMBL/GenBank/DDBJ whole genome shotgun (WGS) entry which is preliminary data.</text>
</comment>
<dbReference type="GO" id="GO:0005634">
    <property type="term" value="C:nucleus"/>
    <property type="evidence" value="ECO:0007669"/>
    <property type="project" value="UniProtKB-SubCell"/>
</dbReference>
<protein>
    <submittedName>
        <fullName evidence="9">Transcription factor with AP2 domain(S), putative</fullName>
    </submittedName>
</protein>
<evidence type="ECO:0000259" key="8">
    <source>
        <dbReference type="PROSITE" id="PS50006"/>
    </source>
</evidence>
<dbReference type="PROSITE" id="PS50006">
    <property type="entry name" value="FHA_DOMAIN"/>
    <property type="match status" value="1"/>
</dbReference>
<evidence type="ECO:0000256" key="3">
    <source>
        <dbReference type="ARBA" id="ARBA00023125"/>
    </source>
</evidence>
<feature type="compositionally biased region" description="Low complexity" evidence="7">
    <location>
        <begin position="3673"/>
        <end position="3683"/>
    </location>
</feature>
<feature type="domain" description="FHA" evidence="8">
    <location>
        <begin position="2018"/>
        <end position="2074"/>
    </location>
</feature>
<feature type="region of interest" description="Disordered" evidence="7">
    <location>
        <begin position="2688"/>
        <end position="2714"/>
    </location>
</feature>
<keyword evidence="4" id="KW-0804">Transcription</keyword>
<dbReference type="InterPro" id="IPR001471">
    <property type="entry name" value="AP2/ERF_dom"/>
</dbReference>
<gene>
    <name evidence="9" type="primary">ApiAP2</name>
    <name evidence="9" type="ORF">PGAL8A_00254000</name>
</gene>
<proteinExistence type="predicted"/>
<dbReference type="InterPro" id="IPR000253">
    <property type="entry name" value="FHA_dom"/>
</dbReference>
<dbReference type="VEuPathDB" id="PlasmoDB:PGAL8A_00254000"/>
<keyword evidence="5" id="KW-0539">Nucleus</keyword>
<organism evidence="9 10">
    <name type="scientific">Plasmodium gallinaceum</name>
    <dbReference type="NCBI Taxonomy" id="5849"/>
    <lineage>
        <taxon>Eukaryota</taxon>
        <taxon>Sar</taxon>
        <taxon>Alveolata</taxon>
        <taxon>Apicomplexa</taxon>
        <taxon>Aconoidasida</taxon>
        <taxon>Haemosporida</taxon>
        <taxon>Plasmodiidae</taxon>
        <taxon>Plasmodium</taxon>
        <taxon>Plasmodium (Haemamoeba)</taxon>
    </lineage>
</organism>
<dbReference type="EMBL" id="CVMV01000032">
    <property type="protein sequence ID" value="CRG95135.1"/>
    <property type="molecule type" value="Genomic_DNA"/>
</dbReference>
<evidence type="ECO:0000256" key="7">
    <source>
        <dbReference type="SAM" id="MobiDB-lite"/>
    </source>
</evidence>
<feature type="compositionally biased region" description="Basic and acidic residues" evidence="7">
    <location>
        <begin position="2448"/>
        <end position="2464"/>
    </location>
</feature>
<feature type="compositionally biased region" description="Low complexity" evidence="7">
    <location>
        <begin position="1773"/>
        <end position="1791"/>
    </location>
</feature>
<keyword evidence="3" id="KW-0238">DNA-binding</keyword>
<feature type="compositionally biased region" description="Low complexity" evidence="7">
    <location>
        <begin position="2478"/>
        <end position="2494"/>
    </location>
</feature>
<feature type="compositionally biased region" description="Basic and acidic residues" evidence="7">
    <location>
        <begin position="2689"/>
        <end position="2706"/>
    </location>
</feature>
<feature type="region of interest" description="Disordered" evidence="7">
    <location>
        <begin position="2527"/>
        <end position="2555"/>
    </location>
</feature>
<feature type="compositionally biased region" description="Basic residues" evidence="7">
    <location>
        <begin position="2527"/>
        <end position="2542"/>
    </location>
</feature>
<evidence type="ECO:0000256" key="4">
    <source>
        <dbReference type="ARBA" id="ARBA00023163"/>
    </source>
</evidence>
<evidence type="ECO:0000256" key="5">
    <source>
        <dbReference type="ARBA" id="ARBA00023242"/>
    </source>
</evidence>
<comment type="subcellular location">
    <subcellularLocation>
        <location evidence="1">Nucleus</location>
    </subcellularLocation>
</comment>
<dbReference type="Pfam" id="PF00847">
    <property type="entry name" value="AP2"/>
    <property type="match status" value="2"/>
</dbReference>
<dbReference type="RefSeq" id="XP_028527948.1">
    <property type="nucleotide sequence ID" value="XM_028671280.1"/>
</dbReference>
<keyword evidence="6" id="KW-0175">Coiled coil</keyword>
<feature type="region of interest" description="Disordered" evidence="7">
    <location>
        <begin position="1699"/>
        <end position="1791"/>
    </location>
</feature>
<feature type="region of interest" description="Disordered" evidence="7">
    <location>
        <begin position="2448"/>
        <end position="2494"/>
    </location>
</feature>
<feature type="region of interest" description="Disordered" evidence="7">
    <location>
        <begin position="3670"/>
        <end position="3699"/>
    </location>
</feature>
<dbReference type="GeneID" id="39731068"/>
<dbReference type="Proteomes" id="UP000220797">
    <property type="component" value="Unassembled WGS sequence"/>
</dbReference>
<dbReference type="Gene3D" id="1.20.5.2050">
    <property type="match status" value="3"/>
</dbReference>
<evidence type="ECO:0000256" key="2">
    <source>
        <dbReference type="ARBA" id="ARBA00023015"/>
    </source>
</evidence>
<evidence type="ECO:0000256" key="1">
    <source>
        <dbReference type="ARBA" id="ARBA00004123"/>
    </source>
</evidence>
<reference evidence="9" key="1">
    <citation type="submission" date="2015-04" db="EMBL/GenBank/DDBJ databases">
        <authorList>
            <consortium name="Pathogen Informatics"/>
        </authorList>
    </citation>
    <scope>NUCLEOTIDE SEQUENCE [LARGE SCALE GENOMIC DNA]</scope>
    <source>
        <strain evidence="9">8A</strain>
    </source>
</reference>
<accession>A0A1J1GRH3</accession>
<sequence>MKNGNGINYTIDNEQNFEKLNNSKKYIYEKNKKYNNKKNEKLVNENNSFDYLNELKLTSFDTLKHINFFQNKKFNLKENSSDCQKSYYKKNDIEANDYKDFIINEKNIPHDHLKNREILCKKMNEKTQLANFSKENNIEEPNKNSKTYSNFNKKNVLTTIFQEKDLSFKNNSTQNYSFSKFSTNKLNPCETFLNNLSNNENYIVYNENDEMKNQMSTLIYNRSKNPFEDKNKVEENNLQIKNMNTYDTNKENYYKRNDDKIYLKQDDLENGYMNNDNFNNYAFLNLENKIYSNEKNGVMVHSDNMINENILNKTGEIPIINKNRLSKKIVNSNNYIIEKNEEKNNVNYSQKNFLINNINTPKNYFFNNKKDCNKNDYIFYKNNMWNDKIENDFIDQYKINNKNGNYSESDNSKIPYDNSSNSNKINNNINKCYMINSNLNNQNVNNNNKTYFLKNDIIDKINYNMQEDNNDTFIKSNIMNNMNAVDNLKLMNCDNTEYNNISNNYLNKYNCNVNNYNNNNNIYSIYGTYMSPNYNFTNDDNNVNNLHTNNDSINGFSYVNCDRNCHIGDNYENNIYINDNSSTKNEHYINKNFTSNNNNNNNNYTNNESINTSEHNKNDCFIVNSVSNLNYVNDKNEEIRKNNISYKKENEYVEYKFPNLTMDNRSYNKKCYNMFSKNNLITKHKEFMDSNYSSPIRNNKEQDIRINNINYNSFINDNNYIENNKTQLKKTEIDTNYLNGEKENIDRFCNILLNEEKRAANNSEINHNKNIEVPSKNDNISNTFKNFTNDNETIKHILYNEKINSKYSEATNSRMNDNGRLNNLRNDDLENDFNNFDIQYINYKKKNDAIINEINKNTQPSFKKKEYFTNEFQKNKKNEENINELSGNREFPYEEIENINNSEMLYNLKNKNIDNSFELSLFDNTNELNNKYEDLFEKKMIYNLYLQSLLANINNSYKNENSPPKNNDSVKNDVNDQLILFNLNNVQNKILNKIPRINSYFSYLDYYIESLRLLYDKLLSNRSLILKLAKEIFSKNINEKKIYNSLDDRHSYFRELLSILLPQPPVFPSLEVWLYMDKKNASQIHKLHLTLYIIYQKIIYNFSNILLQINNDINYSNKNKSSKNNETDSINYYIDYNQEKDSDAFKNSLKSDYISKDSIDIEEGITNKNLHINELKSNDSKILVPSSNNKIMKYNDIDANYKNNKIEKKCLFEINRKLENIMNSINNITNMINRKKESTLENKRNLRDSGIIDDKKRCSIETIEDNMELSNNKLYEKEYDHDNNFMHDIKKESSPKYVCNINEGERNYTFNNQIVAYDDLKNDELFENISNIKLDRNNLVYEENTLKLLDKIKYELNDIYNEIFNLNKYDNLVSLDDQSNNFSRLWNSNSNDTISNTKPKLKSYYFNGLLDSEDLNYNQLNDSSSNYNNFSNNKSLNKKDYNIQNKLMKNIENTNLSSNQNINDIIYDINCTDDIFKRLILSKNYYNNLSDYDSYLINAYKENEKKFKNFNEIKNSNNMGEESFCNQLLPSNEKSHIFLNNNNVNIYNKDNNEKFITNMNNSLFCDTSGKVNVYINEKENDNSNKSNENSFIFTNNENNSNNNNDDFEKESDYINMNLYNFKNSFENLSLDNKNDIIETNNSLVLSGKNKNNIILNKKKNIFLSDNISKNKKTSPLNEYVYGYIKDNDITNYNTTFATTSNDNNNMDNSSNKDNISNNNNMDNSSNNNNSNNKDNISSNNNNYNDNSSNNNYNNNNKDNISNNNNNKDDINNKDNSYNSNNNNNNDNSCYSYNSNNNYNSCDNNNNNNSNNNNCNSNNINNDNINILIENVENEMMIPEVKYTTDHCTNNEKLNYNYFFLKPNNSDNLLMKRKNDNSETPIHELSNFFSKNMNNYSNNNSLETNVSISENLFESPKIKHDISETTKIEENNYFGKLKGKNNNSYINNQNEKIDDHLTYLQNNFGLNENEENKNSLSIIKNQENYDHIGDITPSNFANSQNILTNDSLNYDINSHKNNIIINNNVENNNINNHLNDSILSNDHISNTLMMDNNSNLIMDTNINNSNNSLLNRNILSNDIVNNSTINRSIINFNTESYNKIDDNIINNHLINDNVNYYNNSSHLLNYNNLKNDLENDLENNIYNSQIIENKFIDNEVPNNKLLNNEFGDKENLKINILCDDNLNSCINFHKSDFEKFNGSSLENEEFINVNNNNYKSKLKTNDIKDFSENVMENKRKYNFSNDENLIEDVTSEIITKSHSRNSNHISKNLSATELWKYEKDHSKQLNETKYDEKSKKEISNIAEIKDIENEDKINNVNKIKLKKMLEITDKLIGKKYRGISYDPTRNGWSTFVYKDGVRHKKFFSSFKYGNLLAKKKSIEWRLKNLNPDSHAYAFSLQAKEEFNAILNNDYEEMNTTNDKKKKDNSDNINRDILYINAFLNLFNDEKEKKYSSDESNKIKKSKSNEVKGISKKRNKKNINENNCNSSNRKNMNIPINYDTNNSCSLDNNDNLNDKNTKNTNKNKFLNKKKNYQNKNKQNKKKKCSNNYEHKKNKKEKDMNLQKKNFLDKFHPKNNLESFSDIDKLQNDNVLLENINENSNIEKGKNSFNLKKTDQDDSFLNKKHFLSFLNQKELNSKSSDYNENKITKKSNKENYKNVIDIYTRKKKKGKINKINEPYDDLVSSENFNETRSYDRLEKENSSNNDKNDNMNLRSLSDDISSSNSKGILMNAKNNSFIKYKNKKKRKRNSTDGNESVSDVDILHKSDIMDENSLIKENELFNKIYSLCENGSIDDDAILEKIEKFYDDDYLNKNYISGDSKAINENNAIDSEYLMENFHLEDKNKLLNKMEVNNLKKENNMISEDNYFKENCLMNDNDALTEVDTVDEEEIISNFYSLGINDSIKENFWTKEMNLMNDMNSIEDNEFISKTKESKENKVTDIEKDKTNENIQKKRNIPNEKVINDSDENDNKNKIDSYFSIDHNRNNNNMNENSFKYADELSEEKKNIYVGNKNVNDQNYYIYKDKLLKYMSECSCTTEEEKNVFIKYLNLKTGWILLELSDLEETYHDYFRSKIESFYKSYLLKVKNNNRKNENIGELQIIFEKKLNTPWKHMIFPLYFLYIFNYKIFSILKRTKKKANITNDVNERHLKSNIRGINYIKYKKSWCFTYIDIDEKKKKKCFSILQYGFMESKALAILYRKSFVSHLTKMQNFIKNVIFKNKLTTINKLNNYKTIYDYIDYYKKYEEFLVCYGKIIYFNEMKYIYLSSRNKQNALNYLPFEVHNKLSNEIEPINLITATRNYFSKKSKLLKFPKGVVYLSGYFLWAVLFLNKNNKEIIVSFSVRKYSFENARARCIECYYCLLYKYKFHPVNISGVIDLVLESDIECKSYNLLDYSSEELISLEYLFHYFSPSNYIIKNDIVYKKISYIEKDLHKEYDQMFPNEYVHLDNYQSYEMQDKYLYSELYMNKECNFFSNSCNSTSIRDDNIYINNSKVDQNIFNENIDSQIYLDKNCTLNSSRGGNDKDICDKKFSNNNSCDSSFENLSNINNDSSNNDISTYKYEINNENEIKNEKEENLDSYILRDHSNTFSDLLTIRKKKCDKKNIPLYFTDDEKNKTIYRNNSHNEGKNYNFTYPTQNEKTKKEETNFSNTKDFIDKGNISQLKTHENYNDLSENKNSICSNENSNESEKRSSLNHNNKKFNDSITSHMCTKQINNMLVENINDDNTNKNNSNTFSHSDVYINCVNKMNDNDKYNFEEKNISFEKKKYNELKEEVNQEQRNIFHLNDYKENDVNNSVDEDNLEKKNDSEHFFNKENNFYQECKNSNRSFLNQDYYKKILSKSIYNFFDNNLQDEYLKKKYDELFNENEVKTNIFKKIDKKEEHLGIFMLLNCQWLSDSFVNNIYEIEMKYADIYSFENYRNTREEVLKWKCKKNFIKECSEISKKFPRKVGVHYDSYAHAWVVNCSFNGRRHDKKFLVKTFGFLQARKLAIEYREKWMQLKSFHRMKNLKKKIKNKKNK</sequence>
<dbReference type="GO" id="GO:0003700">
    <property type="term" value="F:DNA-binding transcription factor activity"/>
    <property type="evidence" value="ECO:0007669"/>
    <property type="project" value="InterPro"/>
</dbReference>
<keyword evidence="2" id="KW-0805">Transcription regulation</keyword>
<feature type="compositionally biased region" description="Low complexity" evidence="7">
    <location>
        <begin position="1700"/>
        <end position="1765"/>
    </location>
</feature>
<evidence type="ECO:0000313" key="10">
    <source>
        <dbReference type="Proteomes" id="UP000220797"/>
    </source>
</evidence>
<feature type="coiled-coil region" evidence="6">
    <location>
        <begin position="3752"/>
        <end position="3786"/>
    </location>
</feature>
<keyword evidence="10" id="KW-1185">Reference proteome</keyword>
<evidence type="ECO:0000256" key="6">
    <source>
        <dbReference type="SAM" id="Coils"/>
    </source>
</evidence>